<dbReference type="OrthoDB" id="10050977at2759"/>
<dbReference type="GO" id="GO:0008270">
    <property type="term" value="F:zinc ion binding"/>
    <property type="evidence" value="ECO:0007669"/>
    <property type="project" value="UniProtKB-KW"/>
</dbReference>
<comment type="caution">
    <text evidence="7">The sequence shown here is derived from an EMBL/GenBank/DDBJ whole genome shotgun (WGS) entry which is preliminary data.</text>
</comment>
<evidence type="ECO:0000256" key="4">
    <source>
        <dbReference type="ARBA" id="ARBA00022833"/>
    </source>
</evidence>
<dbReference type="InterPro" id="IPR012337">
    <property type="entry name" value="RNaseH-like_sf"/>
</dbReference>
<protein>
    <recommendedName>
        <fullName evidence="6">HAT C-terminal dimerisation domain-containing protein</fullName>
    </recommendedName>
</protein>
<keyword evidence="2" id="KW-0479">Metal-binding</keyword>
<keyword evidence="4" id="KW-0862">Zinc</keyword>
<proteinExistence type="predicted"/>
<feature type="domain" description="HAT C-terminal dimerisation" evidence="6">
    <location>
        <begin position="336"/>
        <end position="415"/>
    </location>
</feature>
<evidence type="ECO:0000313" key="7">
    <source>
        <dbReference type="EMBL" id="KAJ8349851.1"/>
    </source>
</evidence>
<dbReference type="AlphaFoldDB" id="A0A9Q1IQU7"/>
<dbReference type="Proteomes" id="UP001152622">
    <property type="component" value="Chromosome 9"/>
</dbReference>
<evidence type="ECO:0000259" key="6">
    <source>
        <dbReference type="Pfam" id="PF05699"/>
    </source>
</evidence>
<gene>
    <name evidence="7" type="ORF">SKAU_G00249810</name>
</gene>
<sequence>MNQKVLKTKAVYKAQTGAVVAEEIGDILDEFGIRDKVAAITVDNASNMDVAVKKLHIIKIGCFAHTLNLGAQSLYTITSVAKWTAKIRDVIVWMKRSSMAKTVLREKQHILNLPQHSVLLDVRTRWNSLYLMLERFLEQYPAIQAASLDQRLRKPMERDRLAQLTDEDFRKAEDFVQLMRVLYTSTLCVSTEKSPTCGQILPMLQKLREHFTVQDGDTSVDVRAFFGEATALDPRFKHKLEDDDTHWDRVKNKVLAAAHPTETEQLTEHGDGERDMGTVQLDEEERGEESENETVPLQTCKKAKMTPLEELFAEDDDLKRNLLQSTLSIQEKTDKELEMYRDMPPIMTSEDPALWWWNRRDTYPLLSDLALSYLCVQASSTPSERVFSTAADTISPERSRILPEKADMLIFLQKNC</sequence>
<evidence type="ECO:0000256" key="1">
    <source>
        <dbReference type="ARBA" id="ARBA00004123"/>
    </source>
</evidence>
<evidence type="ECO:0000256" key="3">
    <source>
        <dbReference type="ARBA" id="ARBA00022771"/>
    </source>
</evidence>
<dbReference type="PANTHER" id="PTHR46481">
    <property type="entry name" value="ZINC FINGER BED DOMAIN-CONTAINING PROTEIN 4"/>
    <property type="match status" value="1"/>
</dbReference>
<keyword evidence="8" id="KW-1185">Reference proteome</keyword>
<dbReference type="GO" id="GO:0005634">
    <property type="term" value="C:nucleus"/>
    <property type="evidence" value="ECO:0007669"/>
    <property type="project" value="UniProtKB-SubCell"/>
</dbReference>
<comment type="subcellular location">
    <subcellularLocation>
        <location evidence="1">Nucleus</location>
    </subcellularLocation>
</comment>
<dbReference type="PANTHER" id="PTHR46481:SF10">
    <property type="entry name" value="ZINC FINGER BED DOMAIN-CONTAINING PROTEIN 39"/>
    <property type="match status" value="1"/>
</dbReference>
<evidence type="ECO:0000256" key="2">
    <source>
        <dbReference type="ARBA" id="ARBA00022723"/>
    </source>
</evidence>
<keyword evidence="5" id="KW-0539">Nucleus</keyword>
<name>A0A9Q1IQU7_SYNKA</name>
<keyword evidence="3" id="KW-0863">Zinc-finger</keyword>
<reference evidence="7" key="1">
    <citation type="journal article" date="2023" name="Science">
        <title>Genome structures resolve the early diversification of teleost fishes.</title>
        <authorList>
            <person name="Parey E."/>
            <person name="Louis A."/>
            <person name="Montfort J."/>
            <person name="Bouchez O."/>
            <person name="Roques C."/>
            <person name="Iampietro C."/>
            <person name="Lluch J."/>
            <person name="Castinel A."/>
            <person name="Donnadieu C."/>
            <person name="Desvignes T."/>
            <person name="Floi Bucao C."/>
            <person name="Jouanno E."/>
            <person name="Wen M."/>
            <person name="Mejri S."/>
            <person name="Dirks R."/>
            <person name="Jansen H."/>
            <person name="Henkel C."/>
            <person name="Chen W.J."/>
            <person name="Zahm M."/>
            <person name="Cabau C."/>
            <person name="Klopp C."/>
            <person name="Thompson A.W."/>
            <person name="Robinson-Rechavi M."/>
            <person name="Braasch I."/>
            <person name="Lecointre G."/>
            <person name="Bobe J."/>
            <person name="Postlethwait J.H."/>
            <person name="Berthelot C."/>
            <person name="Roest Crollius H."/>
            <person name="Guiguen Y."/>
        </authorList>
    </citation>
    <scope>NUCLEOTIDE SEQUENCE</scope>
    <source>
        <strain evidence="7">WJC10195</strain>
    </source>
</reference>
<dbReference type="Pfam" id="PF05699">
    <property type="entry name" value="Dimer_Tnp_hAT"/>
    <property type="match status" value="1"/>
</dbReference>
<accession>A0A9Q1IQU7</accession>
<dbReference type="InterPro" id="IPR052035">
    <property type="entry name" value="ZnF_BED_domain_contain"/>
</dbReference>
<evidence type="ECO:0000313" key="8">
    <source>
        <dbReference type="Proteomes" id="UP001152622"/>
    </source>
</evidence>
<organism evidence="7 8">
    <name type="scientific">Synaphobranchus kaupii</name>
    <name type="common">Kaup's arrowtooth eel</name>
    <dbReference type="NCBI Taxonomy" id="118154"/>
    <lineage>
        <taxon>Eukaryota</taxon>
        <taxon>Metazoa</taxon>
        <taxon>Chordata</taxon>
        <taxon>Craniata</taxon>
        <taxon>Vertebrata</taxon>
        <taxon>Euteleostomi</taxon>
        <taxon>Actinopterygii</taxon>
        <taxon>Neopterygii</taxon>
        <taxon>Teleostei</taxon>
        <taxon>Anguilliformes</taxon>
        <taxon>Synaphobranchidae</taxon>
        <taxon>Synaphobranchus</taxon>
    </lineage>
</organism>
<dbReference type="InterPro" id="IPR008906">
    <property type="entry name" value="HATC_C_dom"/>
</dbReference>
<dbReference type="GO" id="GO:0046983">
    <property type="term" value="F:protein dimerization activity"/>
    <property type="evidence" value="ECO:0007669"/>
    <property type="project" value="InterPro"/>
</dbReference>
<dbReference type="EMBL" id="JAINUF010000009">
    <property type="protein sequence ID" value="KAJ8349851.1"/>
    <property type="molecule type" value="Genomic_DNA"/>
</dbReference>
<dbReference type="SUPFAM" id="SSF53098">
    <property type="entry name" value="Ribonuclease H-like"/>
    <property type="match status" value="1"/>
</dbReference>
<evidence type="ECO:0000256" key="5">
    <source>
        <dbReference type="ARBA" id="ARBA00023242"/>
    </source>
</evidence>